<dbReference type="EMBL" id="WJHE01000745">
    <property type="protein sequence ID" value="MST33845.1"/>
    <property type="molecule type" value="Genomic_DNA"/>
</dbReference>
<reference evidence="2 3" key="1">
    <citation type="submission" date="2019-11" db="EMBL/GenBank/DDBJ databases">
        <title>Acidiferrimicrobium australis gen. nov., sp. nov., an acidophilic and obligately heterotrophic, member of the Actinobacteria that catalyses dissimilatory oxido- reduction of iron isolated from metal-rich acidic water in Chile.</title>
        <authorList>
            <person name="Gonzalez D."/>
            <person name="Huber K."/>
            <person name="Hedrich S."/>
            <person name="Rojas-Villalobos C."/>
            <person name="Quatrini R."/>
            <person name="Dinamarca M.A."/>
            <person name="Schwarz A."/>
            <person name="Canales C."/>
            <person name="Nancucheo I."/>
        </authorList>
    </citation>
    <scope>NUCLEOTIDE SEQUENCE [LARGE SCALE GENOMIC DNA]</scope>
    <source>
        <strain evidence="2 3">USS-CCA1</strain>
    </source>
</reference>
<dbReference type="Gene3D" id="3.40.1550.10">
    <property type="entry name" value="CheC-like"/>
    <property type="match status" value="1"/>
</dbReference>
<evidence type="ECO:0000256" key="1">
    <source>
        <dbReference type="ARBA" id="ARBA00022500"/>
    </source>
</evidence>
<feature type="non-terminal residue" evidence="2">
    <location>
        <position position="165"/>
    </location>
</feature>
<dbReference type="Pfam" id="PF02154">
    <property type="entry name" value="FliM"/>
    <property type="match status" value="1"/>
</dbReference>
<evidence type="ECO:0000313" key="2">
    <source>
        <dbReference type="EMBL" id="MST33845.1"/>
    </source>
</evidence>
<protein>
    <submittedName>
        <fullName evidence="2">Uncharacterized protein</fullName>
    </submittedName>
</protein>
<evidence type="ECO:0000313" key="3">
    <source>
        <dbReference type="Proteomes" id="UP000437736"/>
    </source>
</evidence>
<name>A0ABW9QWB4_9ACTN</name>
<proteinExistence type="predicted"/>
<dbReference type="Proteomes" id="UP000437736">
    <property type="component" value="Unassembled WGS sequence"/>
</dbReference>
<dbReference type="SUPFAM" id="SSF103039">
    <property type="entry name" value="CheC-like"/>
    <property type="match status" value="1"/>
</dbReference>
<keyword evidence="3" id="KW-1185">Reference proteome</keyword>
<dbReference type="InterPro" id="IPR001689">
    <property type="entry name" value="Flag_FliM"/>
</dbReference>
<sequence>MTVAASEEAVTPVGRPRPVPVAAWAPPGVTTLRADQQAILQLVFDTFCRQFAEELTTVIRLPVELRVRPARLLLWRDVLAELPEPYSACLARWSPDHAGGLVVVSVPLAVAYVDRLLGGPGAPSEHPGPLTEVENELVADLHRRVAAAYAASLAAVAAVDANVGP</sequence>
<accession>A0ABW9QWB4</accession>
<gene>
    <name evidence="2" type="ORF">GHK86_14100</name>
</gene>
<keyword evidence="1" id="KW-0145">Chemotaxis</keyword>
<comment type="caution">
    <text evidence="2">The sequence shown here is derived from an EMBL/GenBank/DDBJ whole genome shotgun (WGS) entry which is preliminary data.</text>
</comment>
<dbReference type="InterPro" id="IPR028976">
    <property type="entry name" value="CheC-like_sf"/>
</dbReference>
<organism evidence="2 3">
    <name type="scientific">Acidiferrimicrobium australe</name>
    <dbReference type="NCBI Taxonomy" id="2664430"/>
    <lineage>
        <taxon>Bacteria</taxon>
        <taxon>Bacillati</taxon>
        <taxon>Actinomycetota</taxon>
        <taxon>Acidimicrobiia</taxon>
        <taxon>Acidimicrobiales</taxon>
        <taxon>Acidimicrobiaceae</taxon>
        <taxon>Acidiferrimicrobium</taxon>
    </lineage>
</organism>